<reference evidence="2 3" key="1">
    <citation type="submission" date="2018-10" db="EMBL/GenBank/DDBJ databases">
        <title>Sequencing the genomes of 1000 actinobacteria strains.</title>
        <authorList>
            <person name="Klenk H.-P."/>
        </authorList>
    </citation>
    <scope>NUCLEOTIDE SEQUENCE [LARGE SCALE GENOMIC DNA]</scope>
    <source>
        <strain evidence="2 3">DSM 45175</strain>
    </source>
</reference>
<proteinExistence type="predicted"/>
<keyword evidence="1" id="KW-0472">Membrane</keyword>
<dbReference type="EMBL" id="RBKT01000001">
    <property type="protein sequence ID" value="RKR86670.1"/>
    <property type="molecule type" value="Genomic_DNA"/>
</dbReference>
<sequence length="155" mass="16599">MPLIQYWVAVALSRAYNRIMRRSEGDITASVEKVANREEVSVGELGGVQGLVVMTWVAISFSCLVLLLLSGFILPELPGGGGVLLPVVLTILLVIFGVSLWNIVVLKARFRAIDRQLAKGGGGPGRAAPKQRDFWIAVVAGVLMMALFQIAGSHS</sequence>
<evidence type="ECO:0000313" key="3">
    <source>
        <dbReference type="Proteomes" id="UP000277671"/>
    </source>
</evidence>
<name>A0A495JCE1_9ACTN</name>
<feature type="transmembrane region" description="Helical" evidence="1">
    <location>
        <begin position="51"/>
        <end position="73"/>
    </location>
</feature>
<dbReference type="AlphaFoldDB" id="A0A495JCE1"/>
<gene>
    <name evidence="2" type="ORF">BDK92_0921</name>
</gene>
<keyword evidence="3" id="KW-1185">Reference proteome</keyword>
<protein>
    <submittedName>
        <fullName evidence="2">Uncharacterized protein</fullName>
    </submittedName>
</protein>
<evidence type="ECO:0000256" key="1">
    <source>
        <dbReference type="SAM" id="Phobius"/>
    </source>
</evidence>
<organism evidence="2 3">
    <name type="scientific">Micromonospora pisi</name>
    <dbReference type="NCBI Taxonomy" id="589240"/>
    <lineage>
        <taxon>Bacteria</taxon>
        <taxon>Bacillati</taxon>
        <taxon>Actinomycetota</taxon>
        <taxon>Actinomycetes</taxon>
        <taxon>Micromonosporales</taxon>
        <taxon>Micromonosporaceae</taxon>
        <taxon>Micromonospora</taxon>
    </lineage>
</organism>
<comment type="caution">
    <text evidence="2">The sequence shown here is derived from an EMBL/GenBank/DDBJ whole genome shotgun (WGS) entry which is preliminary data.</text>
</comment>
<accession>A0A495JCE1</accession>
<keyword evidence="1" id="KW-1133">Transmembrane helix</keyword>
<keyword evidence="1" id="KW-0812">Transmembrane</keyword>
<feature type="transmembrane region" description="Helical" evidence="1">
    <location>
        <begin position="134"/>
        <end position="152"/>
    </location>
</feature>
<evidence type="ECO:0000313" key="2">
    <source>
        <dbReference type="EMBL" id="RKR86670.1"/>
    </source>
</evidence>
<dbReference type="Proteomes" id="UP000277671">
    <property type="component" value="Unassembled WGS sequence"/>
</dbReference>
<feature type="transmembrane region" description="Helical" evidence="1">
    <location>
        <begin position="85"/>
        <end position="106"/>
    </location>
</feature>